<dbReference type="STRING" id="868131.MSWAN_1863"/>
<reference evidence="2 3" key="1">
    <citation type="journal article" date="2014" name="Int. J. Syst. Evol. Microbiol.">
        <title>Methanobacterium paludis sp. nov. and a novel strain of Methanobacterium lacus isolated from northern peatlands.</title>
        <authorList>
            <person name="Cadillo-Quiroz H."/>
            <person name="Brauer S.L."/>
            <person name="Goodson N."/>
            <person name="Yavitt J.B."/>
            <person name="Zinder S.H."/>
        </authorList>
    </citation>
    <scope>NUCLEOTIDE SEQUENCE [LARGE SCALE GENOMIC DNA]</scope>
    <source>
        <strain evidence="3">DSM 25820 / JCM 18151 / SWAN1</strain>
    </source>
</reference>
<dbReference type="EMBL" id="CP002772">
    <property type="protein sequence ID" value="AEG18874.1"/>
    <property type="molecule type" value="Genomic_DNA"/>
</dbReference>
<evidence type="ECO:0000313" key="2">
    <source>
        <dbReference type="EMBL" id="AEG18874.1"/>
    </source>
</evidence>
<organism evidence="2 3">
    <name type="scientific">Methanobacterium paludis (strain DSM 25820 / JCM 18151 / SWAN1)</name>
    <dbReference type="NCBI Taxonomy" id="868131"/>
    <lineage>
        <taxon>Archaea</taxon>
        <taxon>Methanobacteriati</taxon>
        <taxon>Methanobacteriota</taxon>
        <taxon>Methanomada group</taxon>
        <taxon>Methanobacteria</taxon>
        <taxon>Methanobacteriales</taxon>
        <taxon>Methanobacteriaceae</taxon>
        <taxon>Methanobacterium</taxon>
    </lineage>
</organism>
<dbReference type="eggNOG" id="arCOG04277">
    <property type="taxonomic scope" value="Archaea"/>
</dbReference>
<evidence type="ECO:0000259" key="1">
    <source>
        <dbReference type="Pfam" id="PF04981"/>
    </source>
</evidence>
<dbReference type="RefSeq" id="WP_013826373.1">
    <property type="nucleotide sequence ID" value="NC_015574.1"/>
</dbReference>
<dbReference type="AlphaFoldDB" id="F6D5D3"/>
<accession>F6D5D3</accession>
<feature type="domain" description="Nmd3 N-terminal" evidence="1">
    <location>
        <begin position="3"/>
        <end position="237"/>
    </location>
</feature>
<dbReference type="InterPro" id="IPR007064">
    <property type="entry name" value="Nmd3_N"/>
</dbReference>
<keyword evidence="3" id="KW-1185">Reference proteome</keyword>
<dbReference type="Proteomes" id="UP000009231">
    <property type="component" value="Chromosome"/>
</dbReference>
<dbReference type="Pfam" id="PF04981">
    <property type="entry name" value="NMD3"/>
    <property type="match status" value="1"/>
</dbReference>
<dbReference type="Gene3D" id="2.40.50.140">
    <property type="entry name" value="Nucleic acid-binding proteins"/>
    <property type="match status" value="1"/>
</dbReference>
<dbReference type="GeneID" id="10669373"/>
<dbReference type="OrthoDB" id="15051at2157"/>
<evidence type="ECO:0000313" key="3">
    <source>
        <dbReference type="Proteomes" id="UP000009231"/>
    </source>
</evidence>
<dbReference type="PANTHER" id="PTHR12746:SF2">
    <property type="entry name" value="60S RIBOSOMAL EXPORT PROTEIN NMD3"/>
    <property type="match status" value="1"/>
</dbReference>
<proteinExistence type="predicted"/>
<dbReference type="HOGENOM" id="CLU_065087_0_0_2"/>
<sequence length="352" mass="39820">MFCPKCGKEDVELFKCLCKSCFIEEFRLISLPDKIEFTICVKCGSTLKRGKWKNPGLPEEEIIYNVVSDAITVDDLVENLDIGVEIITIRGSIFECIVHASGTVMGETIKQEYAVEVKKNKTICPDCSKYDSGYYEAVIQLRADERVPSKDEIETIDGIIIARIKKLSEKNMMAYITNRMVLKEGIDYYVGSYKVALNLVNSIKEVFGGVVKESPKIAGRNKSTGKDLYRIWISLRLAKFHKGDFIEYEGNLGQITGLNGKRIAFKELDSPHTSSVMWRDYDRIKIVAELEDTKNTTVTSKTPRSIQILHPETYQPIDIPIHEGISGIEIGEEVPIVEIEGNLYILKLIFNK</sequence>
<dbReference type="KEGG" id="mew:MSWAN_1863"/>
<dbReference type="PANTHER" id="PTHR12746">
    <property type="entry name" value="NONSENSE-MEDIATED MRNA DECAY PROTEIN 3"/>
    <property type="match status" value="1"/>
</dbReference>
<name>F6D5D3_METPW</name>
<dbReference type="GO" id="GO:0043023">
    <property type="term" value="F:ribosomal large subunit binding"/>
    <property type="evidence" value="ECO:0007669"/>
    <property type="project" value="InterPro"/>
</dbReference>
<dbReference type="InterPro" id="IPR039768">
    <property type="entry name" value="Nmd3"/>
</dbReference>
<dbReference type="GO" id="GO:0005737">
    <property type="term" value="C:cytoplasm"/>
    <property type="evidence" value="ECO:0007669"/>
    <property type="project" value="TreeGrafter"/>
</dbReference>
<dbReference type="InterPro" id="IPR012340">
    <property type="entry name" value="NA-bd_OB-fold"/>
</dbReference>
<dbReference type="eggNOG" id="arCOG04149">
    <property type="taxonomic scope" value="Archaea"/>
</dbReference>
<protein>
    <submittedName>
        <fullName evidence="2">NMD3 family protein</fullName>
    </submittedName>
</protein>
<gene>
    <name evidence="2" type="ordered locus">MSWAN_1863</name>
</gene>